<feature type="transmembrane region" description="Helical" evidence="11">
    <location>
        <begin position="205"/>
        <end position="225"/>
    </location>
</feature>
<proteinExistence type="inferred from homology"/>
<feature type="transmembrane region" description="Helical" evidence="11">
    <location>
        <begin position="178"/>
        <end position="199"/>
    </location>
</feature>
<dbReference type="PANTHER" id="PTHR12869">
    <property type="entry name" value="SMALL SEVEN TRANSMEMBRANE DOMAIN-CONTAINING PROTEIN"/>
    <property type="match status" value="1"/>
</dbReference>
<keyword evidence="13" id="KW-1185">Reference proteome</keyword>
<dbReference type="EMBL" id="JAOPGA020000155">
    <property type="protein sequence ID" value="KAL0477209.1"/>
    <property type="molecule type" value="Genomic_DNA"/>
</dbReference>
<evidence type="ECO:0000256" key="6">
    <source>
        <dbReference type="ARBA" id="ARBA00022989"/>
    </source>
</evidence>
<reference evidence="12 13" key="1">
    <citation type="submission" date="2024-03" db="EMBL/GenBank/DDBJ databases">
        <title>The Acrasis kona genome and developmental transcriptomes reveal deep origins of eukaryotic multicellular pathways.</title>
        <authorList>
            <person name="Sheikh S."/>
            <person name="Fu C.-J."/>
            <person name="Brown M.W."/>
            <person name="Baldauf S.L."/>
        </authorList>
    </citation>
    <scope>NUCLEOTIDE SEQUENCE [LARGE SCALE GENOMIC DNA]</scope>
    <source>
        <strain evidence="12 13">ATCC MYA-3509</strain>
    </source>
</reference>
<dbReference type="GO" id="GO:0005789">
    <property type="term" value="C:endoplasmic reticulum membrane"/>
    <property type="evidence" value="ECO:0007669"/>
    <property type="project" value="UniProtKB-SubCell"/>
</dbReference>
<protein>
    <recommendedName>
        <fullName evidence="9">BOS complex subunit TMEM147</fullName>
    </recommendedName>
    <alternativeName>
        <fullName evidence="10">Transmembrane protein 147</fullName>
    </alternativeName>
</protein>
<evidence type="ECO:0000256" key="2">
    <source>
        <dbReference type="ARBA" id="ARBA00004651"/>
    </source>
</evidence>
<name>A0AAW2YKR4_9EUKA</name>
<comment type="subcellular location">
    <subcellularLocation>
        <location evidence="2">Cell membrane</location>
        <topology evidence="2">Multi-pass membrane protein</topology>
    </subcellularLocation>
    <subcellularLocation>
        <location evidence="1">Endoplasmic reticulum membrane</location>
        <topology evidence="1">Multi-pass membrane protein</topology>
    </subcellularLocation>
</comment>
<keyword evidence="5" id="KW-0256">Endoplasmic reticulum</keyword>
<evidence type="ECO:0000256" key="7">
    <source>
        <dbReference type="ARBA" id="ARBA00023136"/>
    </source>
</evidence>
<dbReference type="PANTHER" id="PTHR12869:SF0">
    <property type="entry name" value="BOS COMPLEX SUBUNIT TMEM147"/>
    <property type="match status" value="1"/>
</dbReference>
<feature type="transmembrane region" description="Helical" evidence="11">
    <location>
        <begin position="77"/>
        <end position="98"/>
    </location>
</feature>
<evidence type="ECO:0000256" key="1">
    <source>
        <dbReference type="ARBA" id="ARBA00004477"/>
    </source>
</evidence>
<comment type="caution">
    <text evidence="12">The sequence shown here is derived from an EMBL/GenBank/DDBJ whole genome shotgun (WGS) entry which is preliminary data.</text>
</comment>
<dbReference type="Pfam" id="PF09767">
    <property type="entry name" value="DUF2053"/>
    <property type="match status" value="1"/>
</dbReference>
<organism evidence="12 13">
    <name type="scientific">Acrasis kona</name>
    <dbReference type="NCBI Taxonomy" id="1008807"/>
    <lineage>
        <taxon>Eukaryota</taxon>
        <taxon>Discoba</taxon>
        <taxon>Heterolobosea</taxon>
        <taxon>Tetramitia</taxon>
        <taxon>Eutetramitia</taxon>
        <taxon>Acrasidae</taxon>
        <taxon>Acrasis</taxon>
    </lineage>
</organism>
<dbReference type="AlphaFoldDB" id="A0AAW2YKR4"/>
<evidence type="ECO:0000256" key="9">
    <source>
        <dbReference type="ARBA" id="ARBA00034846"/>
    </source>
</evidence>
<keyword evidence="7 11" id="KW-0472">Membrane</keyword>
<evidence type="ECO:0000256" key="11">
    <source>
        <dbReference type="SAM" id="Phobius"/>
    </source>
</evidence>
<gene>
    <name evidence="12" type="ORF">AKO1_005851</name>
</gene>
<feature type="transmembrane region" description="Helical" evidence="11">
    <location>
        <begin position="143"/>
        <end position="166"/>
    </location>
</feature>
<keyword evidence="3" id="KW-1003">Cell membrane</keyword>
<dbReference type="InterPro" id="IPR019164">
    <property type="entry name" value="TMEM147"/>
</dbReference>
<sequence length="231" mass="25932">MTFLHFVTCAVLTYAPTWVIYKSSEVSEGGYPNIVYGVIAYALTLFAKLLLMATFLPPETTTTVASSDSTLHLRINLVQEFVKTVIAGLDILGVYMIINKAVGRNVVKIVGIGLGWSLGENLLSRLIPLWMGARGLEFEWKHIQMALLSNINILLYISFASLVYLYSRKIADSLTRTLRIQMAFLISIPFIIECIKHLFGVYDSWTILFIHLVLVVLGAFISYGMHVKYSK</sequence>
<dbReference type="Proteomes" id="UP001431209">
    <property type="component" value="Unassembled WGS sequence"/>
</dbReference>
<feature type="transmembrane region" description="Helical" evidence="11">
    <location>
        <begin position="33"/>
        <end position="56"/>
    </location>
</feature>
<evidence type="ECO:0000313" key="13">
    <source>
        <dbReference type="Proteomes" id="UP001431209"/>
    </source>
</evidence>
<evidence type="ECO:0000313" key="12">
    <source>
        <dbReference type="EMBL" id="KAL0477209.1"/>
    </source>
</evidence>
<evidence type="ECO:0000256" key="10">
    <source>
        <dbReference type="ARBA" id="ARBA00034899"/>
    </source>
</evidence>
<comment type="similarity">
    <text evidence="8">Belongs to the TMEM147 family.</text>
</comment>
<dbReference type="GO" id="GO:0005886">
    <property type="term" value="C:plasma membrane"/>
    <property type="evidence" value="ECO:0007669"/>
    <property type="project" value="UniProtKB-SubCell"/>
</dbReference>
<evidence type="ECO:0000256" key="4">
    <source>
        <dbReference type="ARBA" id="ARBA00022692"/>
    </source>
</evidence>
<keyword evidence="4 11" id="KW-0812">Transmembrane</keyword>
<evidence type="ECO:0000256" key="8">
    <source>
        <dbReference type="ARBA" id="ARBA00034739"/>
    </source>
</evidence>
<accession>A0AAW2YKR4</accession>
<evidence type="ECO:0000256" key="5">
    <source>
        <dbReference type="ARBA" id="ARBA00022824"/>
    </source>
</evidence>
<keyword evidence="6 11" id="KW-1133">Transmembrane helix</keyword>
<evidence type="ECO:0000256" key="3">
    <source>
        <dbReference type="ARBA" id="ARBA00022475"/>
    </source>
</evidence>